<accession>A0A1B7XCG5</accession>
<dbReference type="InterPro" id="IPR026569">
    <property type="entry name" value="Ribosomal_bL28"/>
</dbReference>
<keyword evidence="2 5" id="KW-0689">Ribosomal protein</keyword>
<dbReference type="GO" id="GO:0005840">
    <property type="term" value="C:ribosome"/>
    <property type="evidence" value="ECO:0007669"/>
    <property type="project" value="UniProtKB-KW"/>
</dbReference>
<dbReference type="PATRIC" id="fig|1560234.3.peg.730"/>
<dbReference type="STRING" id="1560234.SP90_09500"/>
<dbReference type="Gene3D" id="2.30.170.40">
    <property type="entry name" value="Ribosomal protein L28/L24"/>
    <property type="match status" value="1"/>
</dbReference>
<sequence>MAKECAICGKGPQVGNNVSHSHIKTKRRFLPNLQRVRHQFPTGQVKSINVCTRCLRSGAVVKPVATKSA</sequence>
<name>A0A1B7XCG5_9BACT</name>
<reference evidence="6 7" key="1">
    <citation type="submission" date="2015-01" db="EMBL/GenBank/DDBJ databases">
        <title>Desulfovibrio sp. JC271 draft genome sequence.</title>
        <authorList>
            <person name="Shivani Y."/>
            <person name="Subhash Y."/>
            <person name="Sasikala C."/>
            <person name="Ramana C.V."/>
        </authorList>
    </citation>
    <scope>NUCLEOTIDE SEQUENCE [LARGE SCALE GENOMIC DNA]</scope>
    <source>
        <strain evidence="6 7">JC271</strain>
    </source>
</reference>
<dbReference type="GO" id="GO:0003735">
    <property type="term" value="F:structural constituent of ribosome"/>
    <property type="evidence" value="ECO:0007669"/>
    <property type="project" value="InterPro"/>
</dbReference>
<evidence type="ECO:0000313" key="7">
    <source>
        <dbReference type="Proteomes" id="UP000091979"/>
    </source>
</evidence>
<protein>
    <recommendedName>
        <fullName evidence="4 5">Large ribosomal subunit protein bL28</fullName>
    </recommendedName>
</protein>
<dbReference type="HAMAP" id="MF_00373">
    <property type="entry name" value="Ribosomal_bL28"/>
    <property type="match status" value="1"/>
</dbReference>
<dbReference type="PANTHER" id="PTHR39080:SF1">
    <property type="entry name" value="LARGE RIBOSOMAL SUBUNIT PROTEIN BL28A"/>
    <property type="match status" value="1"/>
</dbReference>
<keyword evidence="3 5" id="KW-0687">Ribonucleoprotein</keyword>
<dbReference type="InterPro" id="IPR034704">
    <property type="entry name" value="Ribosomal_bL28/bL31-like_sf"/>
</dbReference>
<evidence type="ECO:0000256" key="1">
    <source>
        <dbReference type="ARBA" id="ARBA00008760"/>
    </source>
</evidence>
<evidence type="ECO:0000256" key="3">
    <source>
        <dbReference type="ARBA" id="ARBA00023274"/>
    </source>
</evidence>
<dbReference type="EMBL" id="JXMS01000014">
    <property type="protein sequence ID" value="OBQ51604.1"/>
    <property type="molecule type" value="Genomic_DNA"/>
</dbReference>
<dbReference type="Proteomes" id="UP000091979">
    <property type="component" value="Unassembled WGS sequence"/>
</dbReference>
<dbReference type="InterPro" id="IPR050096">
    <property type="entry name" value="Bacterial_rp_bL28"/>
</dbReference>
<proteinExistence type="inferred from homology"/>
<dbReference type="GO" id="GO:0006412">
    <property type="term" value="P:translation"/>
    <property type="evidence" value="ECO:0007669"/>
    <property type="project" value="UniProtKB-UniRule"/>
</dbReference>
<dbReference type="InterPro" id="IPR037147">
    <property type="entry name" value="Ribosomal_bL28_sf"/>
</dbReference>
<dbReference type="GO" id="GO:1990904">
    <property type="term" value="C:ribonucleoprotein complex"/>
    <property type="evidence" value="ECO:0007669"/>
    <property type="project" value="UniProtKB-KW"/>
</dbReference>
<dbReference type="Gene3D" id="2.20.150.30">
    <property type="match status" value="1"/>
</dbReference>
<evidence type="ECO:0000256" key="2">
    <source>
        <dbReference type="ARBA" id="ARBA00022980"/>
    </source>
</evidence>
<dbReference type="PANTHER" id="PTHR39080">
    <property type="entry name" value="50S RIBOSOMAL PROTEIN L28"/>
    <property type="match status" value="1"/>
</dbReference>
<evidence type="ECO:0000313" key="6">
    <source>
        <dbReference type="EMBL" id="OBQ51604.1"/>
    </source>
</evidence>
<dbReference type="InterPro" id="IPR001383">
    <property type="entry name" value="Ribosomal_bL28_bact-type"/>
</dbReference>
<dbReference type="OrthoDB" id="9805609at2"/>
<keyword evidence="7" id="KW-1185">Reference proteome</keyword>
<gene>
    <name evidence="5" type="primary">rpmB</name>
    <name evidence="6" type="ORF">SP90_09500</name>
</gene>
<evidence type="ECO:0000256" key="4">
    <source>
        <dbReference type="ARBA" id="ARBA00035174"/>
    </source>
</evidence>
<comment type="caution">
    <text evidence="6">The sequence shown here is derived from an EMBL/GenBank/DDBJ whole genome shotgun (WGS) entry which is preliminary data.</text>
</comment>
<dbReference type="RefSeq" id="WP_066854980.1">
    <property type="nucleotide sequence ID" value="NZ_JXMS01000014.1"/>
</dbReference>
<dbReference type="NCBIfam" id="TIGR00009">
    <property type="entry name" value="L28"/>
    <property type="match status" value="1"/>
</dbReference>
<dbReference type="SUPFAM" id="SSF143800">
    <property type="entry name" value="L28p-like"/>
    <property type="match status" value="1"/>
</dbReference>
<dbReference type="Pfam" id="PF00830">
    <property type="entry name" value="Ribosomal_L28"/>
    <property type="match status" value="1"/>
</dbReference>
<comment type="similarity">
    <text evidence="1 5">Belongs to the bacterial ribosomal protein bL28 family.</text>
</comment>
<evidence type="ECO:0000256" key="5">
    <source>
        <dbReference type="HAMAP-Rule" id="MF_00373"/>
    </source>
</evidence>
<organism evidence="6 7">
    <name type="scientific">Halodesulfovibrio spirochaetisodalis</name>
    <dbReference type="NCBI Taxonomy" id="1560234"/>
    <lineage>
        <taxon>Bacteria</taxon>
        <taxon>Pseudomonadati</taxon>
        <taxon>Thermodesulfobacteriota</taxon>
        <taxon>Desulfovibrionia</taxon>
        <taxon>Desulfovibrionales</taxon>
        <taxon>Desulfovibrionaceae</taxon>
        <taxon>Halodesulfovibrio</taxon>
    </lineage>
</organism>
<dbReference type="AlphaFoldDB" id="A0A1B7XCG5"/>